<keyword evidence="1" id="KW-0472">Membrane</keyword>
<evidence type="ECO:0000313" key="3">
    <source>
        <dbReference type="Proteomes" id="UP000189933"/>
    </source>
</evidence>
<keyword evidence="1" id="KW-1133">Transmembrane helix</keyword>
<organism evidence="2 3">
    <name type="scientific">Carboxydocella sporoproducens DSM 16521</name>
    <dbReference type="NCBI Taxonomy" id="1121270"/>
    <lineage>
        <taxon>Bacteria</taxon>
        <taxon>Bacillati</taxon>
        <taxon>Bacillota</taxon>
        <taxon>Clostridia</taxon>
        <taxon>Eubacteriales</taxon>
        <taxon>Clostridiales Family XVI. Incertae Sedis</taxon>
        <taxon>Carboxydocella</taxon>
    </lineage>
</organism>
<feature type="transmembrane region" description="Helical" evidence="1">
    <location>
        <begin position="46"/>
        <end position="65"/>
    </location>
</feature>
<evidence type="ECO:0000256" key="1">
    <source>
        <dbReference type="SAM" id="Phobius"/>
    </source>
</evidence>
<keyword evidence="1" id="KW-0812">Transmembrane</keyword>
<dbReference type="Proteomes" id="UP000189933">
    <property type="component" value="Unassembled WGS sequence"/>
</dbReference>
<sequence>MLKLLLTFNNYAHDLITGYFAALAWVGYRWYSFLPTNARDWFKQQLKLALLFIILTGIPRTIFFTTMELLPAQQKGLVMFLVFKHILIFIVICFGIFYWRKQQDFVKKY</sequence>
<gene>
    <name evidence="2" type="ORF">SAMN02745885_00641</name>
</gene>
<name>A0A1T4MLI3_9FIRM</name>
<protein>
    <submittedName>
        <fullName evidence="2">Uncharacterized protein</fullName>
    </submittedName>
</protein>
<feature type="transmembrane region" description="Helical" evidence="1">
    <location>
        <begin position="77"/>
        <end position="99"/>
    </location>
</feature>
<feature type="transmembrane region" description="Helical" evidence="1">
    <location>
        <begin position="15"/>
        <end position="34"/>
    </location>
</feature>
<evidence type="ECO:0000313" key="2">
    <source>
        <dbReference type="EMBL" id="SJZ67634.1"/>
    </source>
</evidence>
<proteinExistence type="predicted"/>
<accession>A0A1T4MLI3</accession>
<dbReference type="EMBL" id="FUXM01000004">
    <property type="protein sequence ID" value="SJZ67634.1"/>
    <property type="molecule type" value="Genomic_DNA"/>
</dbReference>
<keyword evidence="3" id="KW-1185">Reference proteome</keyword>
<dbReference type="AlphaFoldDB" id="A0A1T4MLI3"/>
<reference evidence="3" key="1">
    <citation type="submission" date="2017-02" db="EMBL/GenBank/DDBJ databases">
        <authorList>
            <person name="Varghese N."/>
            <person name="Submissions S."/>
        </authorList>
    </citation>
    <scope>NUCLEOTIDE SEQUENCE [LARGE SCALE GENOMIC DNA]</scope>
    <source>
        <strain evidence="3">DSM 16521</strain>
    </source>
</reference>
<dbReference type="RefSeq" id="WP_078664747.1">
    <property type="nucleotide sequence ID" value="NZ_FUXM01000004.1"/>
</dbReference>